<dbReference type="AlphaFoldDB" id="A0A974SHF8"/>
<gene>
    <name evidence="1" type="ORF">JI735_33820</name>
</gene>
<proteinExistence type="predicted"/>
<dbReference type="EMBL" id="CP068596">
    <property type="protein sequence ID" value="QQZ64630.1"/>
    <property type="molecule type" value="Genomic_DNA"/>
</dbReference>
<reference evidence="1 2" key="1">
    <citation type="submission" date="2021-01" db="EMBL/GenBank/DDBJ databases">
        <title>Whole genome sequence of Paenibacillus sonchi LMG 24727 for comparative genomics.</title>
        <authorList>
            <person name="Lee G."/>
            <person name="Kim M.-J."/>
            <person name="Lim K."/>
            <person name="Shin J.-H."/>
        </authorList>
    </citation>
    <scope>NUCLEOTIDE SEQUENCE [LARGE SCALE GENOMIC DNA]</scope>
    <source>
        <strain evidence="1 2">LMG 24727</strain>
        <plasmid evidence="1 2">unnamed1</plasmid>
    </source>
</reference>
<geneLocation type="plasmid" evidence="1 2">
    <name>unnamed1</name>
</geneLocation>
<accession>A0A974SHF8</accession>
<sequence length="316" mass="37064">MAANNEPRKAEGKKRTTKGDWSVGEIIDLLNEKEWEILTDLYFCRCMPQSAMIPLYFWADMQKEVSDYESKMEKAMEGEEDQEIMRAARAHKYTMQKLKSRGLIESSNFNSNTSVTSRRASTYSSKKEMWYYLSTRGLKIIEARREVLEENRLSKNELDMERAKKNHFWELAKVYLDLKYKILNQMESMIQFIDWDWYPSYSIYSDEQTYSIRPDAILRIGEQLFFIELDRSTEPVQRSPFHNNQVSIEKKISRYRDVIKLSSNCSLKQGIIAFIVPGAIQNTRLQNIERAAEKVFGPSNRVYSGRTISEIITGLL</sequence>
<dbReference type="KEGG" id="pson:JI735_33820"/>
<evidence type="ECO:0000313" key="1">
    <source>
        <dbReference type="EMBL" id="QQZ64630.1"/>
    </source>
</evidence>
<protein>
    <submittedName>
        <fullName evidence="1">Replication-relaxation family protein</fullName>
    </submittedName>
</protein>
<keyword evidence="1" id="KW-0614">Plasmid</keyword>
<dbReference type="Proteomes" id="UP000595841">
    <property type="component" value="Plasmid unnamed1"/>
</dbReference>
<name>A0A974SHF8_9BACL</name>
<dbReference type="Pfam" id="PF13814">
    <property type="entry name" value="Replic_Relax"/>
    <property type="match status" value="1"/>
</dbReference>
<dbReference type="RefSeq" id="WP_039835507.1">
    <property type="nucleotide sequence ID" value="NZ_CP068596.1"/>
</dbReference>
<evidence type="ECO:0000313" key="2">
    <source>
        <dbReference type="Proteomes" id="UP000595841"/>
    </source>
</evidence>
<organism evidence="1 2">
    <name type="scientific">Paenibacillus sonchi</name>
    <dbReference type="NCBI Taxonomy" id="373687"/>
    <lineage>
        <taxon>Bacteria</taxon>
        <taxon>Bacillati</taxon>
        <taxon>Bacillota</taxon>
        <taxon>Bacilli</taxon>
        <taxon>Bacillales</taxon>
        <taxon>Paenibacillaceae</taxon>
        <taxon>Paenibacillus</taxon>
        <taxon>Paenibacillus sonchi group</taxon>
    </lineage>
</organism>
<keyword evidence="2" id="KW-1185">Reference proteome</keyword>
<dbReference type="InterPro" id="IPR025855">
    <property type="entry name" value="Replic_Relax"/>
</dbReference>